<evidence type="ECO:0000259" key="11">
    <source>
        <dbReference type="Pfam" id="PF23231"/>
    </source>
</evidence>
<evidence type="ECO:0000256" key="6">
    <source>
        <dbReference type="ARBA" id="ARBA00023187"/>
    </source>
</evidence>
<dbReference type="InterPro" id="IPR003107">
    <property type="entry name" value="HAT"/>
</dbReference>
<evidence type="ECO:0000259" key="12">
    <source>
        <dbReference type="Pfam" id="PF23233"/>
    </source>
</evidence>
<keyword evidence="5" id="KW-0677">Repeat</keyword>
<comment type="caution">
    <text evidence="13">The sequence shown here is derived from an EMBL/GenBank/DDBJ whole genome shotgun (WGS) entry which is preliminary data.</text>
</comment>
<feature type="domain" description="Pre-mRNA-splicing factor SYF1 central HAT repeats" evidence="10">
    <location>
        <begin position="212"/>
        <end position="359"/>
    </location>
</feature>
<comment type="similarity">
    <text evidence="2">Belongs to the crooked-neck family.</text>
</comment>
<sequence>MPPAAATGSEEGASPLAPPSEAAPSGDAGKEGLSFFPGEDDVLNVVTKETDIVYEQELQRDVFQVKVWVSYLNSKKDSPPYTRFILYERALRGLPGSYKLWFAYLKERVAALASRCPVESSSLFAETNIVFERALVHLSRMPKIWLLYVEFLRKQKCITQTRRAFDRALQSLAITQHDRIWEHYLDFVKEAGVVETTIRVYRRCVMLLPEKVEDFIAFLQSPEVARYDEAACLLAEVVNDESCPTTKTRHQLWLDLCDLVCAHPREIKGLRAEAVLRSGIARFSDQVGKLWCSLASHFLRLGQLEKARDIYEEALRGVRTLHDLALVYDAFVNFEETLLAAKMQEMEQAETEEAREKDARRAKKGAGGGSGEGRDAEGDQEEEAHRKQRRREQKKEREDEIDFLMTRLEHLTERRPILVSSCKLRQNPHNVHEWLARVDLFKGDTNKQVETFSEAVATVDPQQAVGRVSVLWIAFARYYEDRGDLPSARLIFEKATNAALRTVDELASIWCEAVEMELRHEERQRALELVRRAINKPRDAEPDSAQAKLFRSVKLWSLAADVEEMVGTPETVRLCYDKMFQLKVITPQLVTNYAHFLEEHRFFEESFKVYERGIAAFCWPHLNDLWLMYLTKFVSRYGSSKLERARELFQQATSSVPPQYAKRLFLLYAKLEEEFGLAKHALTIYQAATKAVTQAEKLDMYLIYIARTTELLGIARTRKIYEEAIENLPEKDARDMCLRYAAVEKGLGEVDRCRAIYEHCSQLCDPTRDPEFWKSWKEFEVSHGNEDTFKDMLRIKRSVQAQYSQAHLNVTELAQTDLSESPLNPLAAAEKQLKEEEEARKKLEMREKALEEQLYLKKKKETDDAELAQAEEEFRRVQDLRARARMLASLPPDAPFFVSLSSFQGARPGYLFHRGSQGMGYYLDERQVGADFVSEREKAFVTEAREGGGRRREREEASGGEPGGEEVGINLEEYVPGEVLGRLASEAKKMRTKKE</sequence>
<keyword evidence="7" id="KW-0539">Nucleus</keyword>
<evidence type="ECO:0000256" key="9">
    <source>
        <dbReference type="SAM" id="MobiDB-lite"/>
    </source>
</evidence>
<comment type="subcellular location">
    <subcellularLocation>
        <location evidence="1">Nucleus</location>
    </subcellularLocation>
</comment>
<dbReference type="FunFam" id="1.25.40.10:FF:000023">
    <property type="entry name" value="Pre-mRNA-splicing factor SYF1"/>
    <property type="match status" value="1"/>
</dbReference>
<evidence type="ECO:0000256" key="1">
    <source>
        <dbReference type="ARBA" id="ARBA00004123"/>
    </source>
</evidence>
<dbReference type="AlphaFoldDB" id="A0A2A9M955"/>
<feature type="compositionally biased region" description="Low complexity" evidence="9">
    <location>
        <begin position="9"/>
        <end position="26"/>
    </location>
</feature>
<evidence type="ECO:0000256" key="3">
    <source>
        <dbReference type="ARBA" id="ARBA00022664"/>
    </source>
</evidence>
<dbReference type="VEuPathDB" id="ToxoDB:BESB_017540"/>
<keyword evidence="8" id="KW-0175">Coiled coil</keyword>
<evidence type="ECO:0000313" key="14">
    <source>
        <dbReference type="Proteomes" id="UP000224006"/>
    </source>
</evidence>
<dbReference type="SUPFAM" id="SSF48452">
    <property type="entry name" value="TPR-like"/>
    <property type="match status" value="5"/>
</dbReference>
<feature type="domain" description="Pre-mRNA-splicing factor SYF1 central HAT repeats" evidence="10">
    <location>
        <begin position="382"/>
        <end position="459"/>
    </location>
</feature>
<dbReference type="Pfam" id="PF23231">
    <property type="entry name" value="HAT_Syf1_CNRKL1_C"/>
    <property type="match status" value="1"/>
</dbReference>
<dbReference type="PANTHER" id="PTHR11246:SF5">
    <property type="entry name" value="PRE-MRNA-SPLICING FACTOR SYF1"/>
    <property type="match status" value="1"/>
</dbReference>
<dbReference type="Pfam" id="PF23233">
    <property type="entry name" value="HAT_Syf1_CNRKL1_N"/>
    <property type="match status" value="1"/>
</dbReference>
<dbReference type="GO" id="GO:0000349">
    <property type="term" value="P:generation of catalytic spliceosome for first transesterification step"/>
    <property type="evidence" value="ECO:0007669"/>
    <property type="project" value="TreeGrafter"/>
</dbReference>
<dbReference type="PANTHER" id="PTHR11246">
    <property type="entry name" value="PRE-MRNA SPLICING FACTOR"/>
    <property type="match status" value="1"/>
</dbReference>
<keyword evidence="14" id="KW-1185">Reference proteome</keyword>
<proteinExistence type="inferred from homology"/>
<keyword evidence="3" id="KW-0507">mRNA processing</keyword>
<gene>
    <name evidence="13" type="ORF">BESB_017540</name>
</gene>
<evidence type="ECO:0000256" key="7">
    <source>
        <dbReference type="ARBA" id="ARBA00023242"/>
    </source>
</evidence>
<feature type="region of interest" description="Disordered" evidence="9">
    <location>
        <begin position="1"/>
        <end position="30"/>
    </location>
</feature>
<accession>A0A2A9M955</accession>
<dbReference type="InterPro" id="IPR011990">
    <property type="entry name" value="TPR-like_helical_dom_sf"/>
</dbReference>
<dbReference type="GO" id="GO:0071007">
    <property type="term" value="C:U2-type catalytic step 2 spliceosome"/>
    <property type="evidence" value="ECO:0007669"/>
    <property type="project" value="TreeGrafter"/>
</dbReference>
<dbReference type="FunFam" id="1.25.40.10:FF:000137">
    <property type="entry name" value="Pre-mRNA-splicing factor syf1"/>
    <property type="match status" value="1"/>
</dbReference>
<dbReference type="STRING" id="94643.A0A2A9M955"/>
<organism evidence="13 14">
    <name type="scientific">Besnoitia besnoiti</name>
    <name type="common">Apicomplexan protozoan</name>
    <dbReference type="NCBI Taxonomy" id="94643"/>
    <lineage>
        <taxon>Eukaryota</taxon>
        <taxon>Sar</taxon>
        <taxon>Alveolata</taxon>
        <taxon>Apicomplexa</taxon>
        <taxon>Conoidasida</taxon>
        <taxon>Coccidia</taxon>
        <taxon>Eucoccidiorida</taxon>
        <taxon>Eimeriorina</taxon>
        <taxon>Sarcocystidae</taxon>
        <taxon>Besnoitia</taxon>
    </lineage>
</organism>
<dbReference type="OrthoDB" id="10067343at2759"/>
<feature type="coiled-coil region" evidence="8">
    <location>
        <begin position="826"/>
        <end position="887"/>
    </location>
</feature>
<keyword evidence="4" id="KW-0747">Spliceosome</keyword>
<dbReference type="Pfam" id="PF23220">
    <property type="entry name" value="HAT_Syf1_M"/>
    <property type="match status" value="2"/>
</dbReference>
<dbReference type="InterPro" id="IPR056350">
    <property type="entry name" value="HAT_Syf1_central"/>
</dbReference>
<evidence type="ECO:0000313" key="13">
    <source>
        <dbReference type="EMBL" id="PFH32436.1"/>
    </source>
</evidence>
<evidence type="ECO:0000256" key="2">
    <source>
        <dbReference type="ARBA" id="ARBA00008644"/>
    </source>
</evidence>
<feature type="domain" description="Pre-mRNA-splicing factor Syf1/CRNKL1-like C-terminal HAT-repeats" evidence="11">
    <location>
        <begin position="461"/>
        <end position="847"/>
    </location>
</feature>
<dbReference type="InterPro" id="IPR045075">
    <property type="entry name" value="Syf1-like"/>
</dbReference>
<protein>
    <submittedName>
        <fullName evidence="13">XPA binding protein 2 family protein</fullName>
    </submittedName>
</protein>
<dbReference type="EMBL" id="NWUJ01000011">
    <property type="protein sequence ID" value="PFH32436.1"/>
    <property type="molecule type" value="Genomic_DNA"/>
</dbReference>
<feature type="region of interest" description="Disordered" evidence="9">
    <location>
        <begin position="943"/>
        <end position="972"/>
    </location>
</feature>
<evidence type="ECO:0000259" key="10">
    <source>
        <dbReference type="Pfam" id="PF23220"/>
    </source>
</evidence>
<keyword evidence="6" id="KW-0508">mRNA splicing</keyword>
<dbReference type="SMART" id="SM00386">
    <property type="entry name" value="HAT"/>
    <property type="match status" value="11"/>
</dbReference>
<dbReference type="InterPro" id="IPR055433">
    <property type="entry name" value="HAT_Syf1-like_N"/>
</dbReference>
<dbReference type="GeneID" id="40306815"/>
<evidence type="ECO:0000256" key="8">
    <source>
        <dbReference type="SAM" id="Coils"/>
    </source>
</evidence>
<feature type="region of interest" description="Disordered" evidence="9">
    <location>
        <begin position="345"/>
        <end position="397"/>
    </location>
</feature>
<dbReference type="RefSeq" id="XP_029216445.1">
    <property type="nucleotide sequence ID" value="XM_029360469.1"/>
</dbReference>
<dbReference type="Gene3D" id="1.25.40.10">
    <property type="entry name" value="Tetratricopeptide repeat domain"/>
    <property type="match status" value="5"/>
</dbReference>
<feature type="compositionally biased region" description="Basic and acidic residues" evidence="9">
    <location>
        <begin position="943"/>
        <end position="957"/>
    </location>
</feature>
<dbReference type="Proteomes" id="UP000224006">
    <property type="component" value="Chromosome X"/>
</dbReference>
<evidence type="ECO:0000256" key="4">
    <source>
        <dbReference type="ARBA" id="ARBA00022728"/>
    </source>
</evidence>
<dbReference type="InterPro" id="IPR055430">
    <property type="entry name" value="HAT_Syf1_CNRKL1_C"/>
</dbReference>
<dbReference type="KEGG" id="bbes:BESB_017540"/>
<dbReference type="GO" id="GO:0000974">
    <property type="term" value="C:Prp19 complex"/>
    <property type="evidence" value="ECO:0007669"/>
    <property type="project" value="TreeGrafter"/>
</dbReference>
<name>A0A2A9M955_BESBE</name>
<feature type="domain" description="Pre-mRNA-splicing factor Syf1-like N-terminal HAT-repeats" evidence="12">
    <location>
        <begin position="51"/>
        <end position="210"/>
    </location>
</feature>
<reference evidence="13 14" key="1">
    <citation type="submission" date="2017-09" db="EMBL/GenBank/DDBJ databases">
        <title>Genome sequencing of Besnoitia besnoiti strain Bb-Ger1.</title>
        <authorList>
            <person name="Schares G."/>
            <person name="Venepally P."/>
            <person name="Lorenzi H.A."/>
        </authorList>
    </citation>
    <scope>NUCLEOTIDE SEQUENCE [LARGE SCALE GENOMIC DNA]</scope>
    <source>
        <strain evidence="13 14">Bb-Ger1</strain>
    </source>
</reference>
<dbReference type="GO" id="GO:0071014">
    <property type="term" value="C:post-mRNA release spliceosomal complex"/>
    <property type="evidence" value="ECO:0007669"/>
    <property type="project" value="TreeGrafter"/>
</dbReference>
<evidence type="ECO:0000256" key="5">
    <source>
        <dbReference type="ARBA" id="ARBA00022737"/>
    </source>
</evidence>